<dbReference type="CDD" id="cd00293">
    <property type="entry name" value="USP-like"/>
    <property type="match status" value="1"/>
</dbReference>
<feature type="domain" description="UspA" evidence="2">
    <location>
        <begin position="54"/>
        <end position="202"/>
    </location>
</feature>
<organism evidence="3 4">
    <name type="scientific">Devosia marina</name>
    <dbReference type="NCBI Taxonomy" id="2683198"/>
    <lineage>
        <taxon>Bacteria</taxon>
        <taxon>Pseudomonadati</taxon>
        <taxon>Pseudomonadota</taxon>
        <taxon>Alphaproteobacteria</taxon>
        <taxon>Hyphomicrobiales</taxon>
        <taxon>Devosiaceae</taxon>
        <taxon>Devosia</taxon>
    </lineage>
</organism>
<dbReference type="InterPro" id="IPR006016">
    <property type="entry name" value="UspA"/>
</dbReference>
<comment type="caution">
    <text evidence="3">The sequence shown here is derived from an EMBL/GenBank/DDBJ whole genome shotgun (WGS) entry which is preliminary data.</text>
</comment>
<dbReference type="PANTHER" id="PTHR46268">
    <property type="entry name" value="STRESS RESPONSE PROTEIN NHAX"/>
    <property type="match status" value="1"/>
</dbReference>
<evidence type="ECO:0000313" key="3">
    <source>
        <dbReference type="EMBL" id="MVS97642.1"/>
    </source>
</evidence>
<dbReference type="Proteomes" id="UP000438106">
    <property type="component" value="Unassembled WGS sequence"/>
</dbReference>
<evidence type="ECO:0000313" key="4">
    <source>
        <dbReference type="Proteomes" id="UP000438106"/>
    </source>
</evidence>
<protein>
    <submittedName>
        <fullName evidence="3">Universal stress protein</fullName>
    </submittedName>
</protein>
<dbReference type="Gene3D" id="3.40.50.620">
    <property type="entry name" value="HUPs"/>
    <property type="match status" value="1"/>
</dbReference>
<dbReference type="InterPro" id="IPR006015">
    <property type="entry name" value="Universal_stress_UspA"/>
</dbReference>
<dbReference type="PANTHER" id="PTHR46268:SF15">
    <property type="entry name" value="UNIVERSAL STRESS PROTEIN HP_0031"/>
    <property type="match status" value="1"/>
</dbReference>
<accession>A0A7X3K1V8</accession>
<dbReference type="PRINTS" id="PR01438">
    <property type="entry name" value="UNVRSLSTRESS"/>
</dbReference>
<dbReference type="EMBL" id="WQRF01000001">
    <property type="protein sequence ID" value="MVS97642.1"/>
    <property type="molecule type" value="Genomic_DNA"/>
</dbReference>
<dbReference type="SUPFAM" id="SSF52402">
    <property type="entry name" value="Adenine nucleotide alpha hydrolases-like"/>
    <property type="match status" value="1"/>
</dbReference>
<proteinExistence type="inferred from homology"/>
<evidence type="ECO:0000259" key="2">
    <source>
        <dbReference type="Pfam" id="PF00582"/>
    </source>
</evidence>
<name>A0A7X3K1V8_9HYPH</name>
<reference evidence="3 4" key="1">
    <citation type="submission" date="2019-12" db="EMBL/GenBank/DDBJ databases">
        <title>Devosia maris sp. nov., isolated from the deep seawater.</title>
        <authorList>
            <person name="Liu Y."/>
        </authorList>
    </citation>
    <scope>NUCLEOTIDE SEQUENCE [LARGE SCALE GENOMIC DNA]</scope>
    <source>
        <strain evidence="3 4">L53-10-65</strain>
    </source>
</reference>
<dbReference type="Pfam" id="PF00582">
    <property type="entry name" value="Usp"/>
    <property type="match status" value="1"/>
</dbReference>
<evidence type="ECO:0000256" key="1">
    <source>
        <dbReference type="ARBA" id="ARBA00008791"/>
    </source>
</evidence>
<keyword evidence="4" id="KW-1185">Reference proteome</keyword>
<gene>
    <name evidence="3" type="ORF">GO014_01185</name>
</gene>
<comment type="similarity">
    <text evidence="1">Belongs to the universal stress protein A family.</text>
</comment>
<sequence length="202" mass="21215">MGLIRWWASNRASPRTEIVRKAQLCNLSADLDQSVTPCVGAVWEHNQASREFAMYSNIVCGVDGSDLANKALRHALALAAKTGGKVTAVTVTEPSIIVAPGAEIMMVDTSSIIEDLDKAKEETAKGILADAEKIANETGAHLAQMHVANSHAAEGILHAAKKASADLVVMGSHGRRGLGRLLLGSQAAEVLAHADIPVLVVK</sequence>
<dbReference type="InterPro" id="IPR014729">
    <property type="entry name" value="Rossmann-like_a/b/a_fold"/>
</dbReference>
<dbReference type="AlphaFoldDB" id="A0A7X3K1V8"/>